<sequence>MADFDWALHVGHWDGNGKADIIGVNRRTGALTVWFSNWDGTNFNWDKQVLANTDKCNHGLGRGYFDHGAYFADITNNGRDNYLCMEPDGRTNAWLNSASGLKNVGQVKFTEDLDRANFRFADVDGDGKADLLWTDKFTGDGKVRYNDGRRLESERSEMKGSIFHWTKVDTAVYQGSSRGPNMQFPSLGGQGRADMVEVNPTTAHAWIWFNIYPSGGDDVPEGEPVPKFGLPDYVPIEIPPPETPPDDEDEHFFCSKNDTSWTPQLWNDKKVGSWLTSSYVTLFDASCIDGADQCCFSFSPSLTCVLAEAALLSTHSSERPKPLQHLSPQDLLLLEMSPAAWMTIASGGFTVVGAFLGPAGGIADGVAGLLTAASGVAGAANSDATVAGLNTKLADMKLAIQSAMEAYFQRLFVNSPPSHDNSRGTELANLLSSGYWANQDLASLSASNDSLVRMVNSTIISEVWNAQRMVIMRWSKDKLNDMRGKHYDPCFGKPIDNQLDDWVACANDRNYLFLRWPTKDTSIAADMGQTQETLQSFDLSHQIVIDASEAMQDRTLKWMVRSFNDFTDFLKDLATRPPKSSDQLVQMNIPVCDLDIFDTIEIDYNNCVNVIGCIQGVLRKNCPKLILNGAAFPYVDYN</sequence>
<organism evidence="2 3">
    <name type="scientific">Colletotrichum salicis</name>
    <dbReference type="NCBI Taxonomy" id="1209931"/>
    <lineage>
        <taxon>Eukaryota</taxon>
        <taxon>Fungi</taxon>
        <taxon>Dikarya</taxon>
        <taxon>Ascomycota</taxon>
        <taxon>Pezizomycotina</taxon>
        <taxon>Sordariomycetes</taxon>
        <taxon>Hypocreomycetidae</taxon>
        <taxon>Glomerellales</taxon>
        <taxon>Glomerellaceae</taxon>
        <taxon>Colletotrichum</taxon>
        <taxon>Colletotrichum acutatum species complex</taxon>
    </lineage>
</organism>
<dbReference type="EMBL" id="JFFI01000987">
    <property type="protein sequence ID" value="KXH64302.1"/>
    <property type="molecule type" value="Genomic_DNA"/>
</dbReference>
<dbReference type="SUPFAM" id="SSF69318">
    <property type="entry name" value="Integrin alpha N-terminal domain"/>
    <property type="match status" value="1"/>
</dbReference>
<dbReference type="InterPro" id="IPR028994">
    <property type="entry name" value="Integrin_alpha_N"/>
</dbReference>
<keyword evidence="1" id="KW-0732">Signal</keyword>
<accession>A0A135UVC8</accession>
<gene>
    <name evidence="2" type="ORF">CSAL01_11336</name>
</gene>
<reference evidence="2 3" key="1">
    <citation type="submission" date="2014-02" db="EMBL/GenBank/DDBJ databases">
        <title>The genome sequence of Colletotrichum salicis CBS 607.94.</title>
        <authorList>
            <person name="Baroncelli R."/>
            <person name="Thon M.R."/>
        </authorList>
    </citation>
    <scope>NUCLEOTIDE SEQUENCE [LARGE SCALE GENOMIC DNA]</scope>
    <source>
        <strain evidence="2 3">CBS 607.94</strain>
    </source>
</reference>
<dbReference type="Pfam" id="PF13517">
    <property type="entry name" value="FG-GAP_3"/>
    <property type="match status" value="1"/>
</dbReference>
<proteinExistence type="predicted"/>
<dbReference type="AlphaFoldDB" id="A0A135UVC8"/>
<evidence type="ECO:0000313" key="3">
    <source>
        <dbReference type="Proteomes" id="UP000070121"/>
    </source>
</evidence>
<dbReference type="OrthoDB" id="3915838at2759"/>
<comment type="caution">
    <text evidence="2">The sequence shown here is derived from an EMBL/GenBank/DDBJ whole genome shotgun (WGS) entry which is preliminary data.</text>
</comment>
<evidence type="ECO:0000256" key="1">
    <source>
        <dbReference type="ARBA" id="ARBA00022729"/>
    </source>
</evidence>
<name>A0A135UVC8_9PEZI</name>
<keyword evidence="3" id="KW-1185">Reference proteome</keyword>
<dbReference type="InterPro" id="IPR013517">
    <property type="entry name" value="FG-GAP"/>
</dbReference>
<protein>
    <submittedName>
        <fullName evidence="2">Uncharacterized protein</fullName>
    </submittedName>
</protein>
<dbReference type="STRING" id="1209931.A0A135UVC8"/>
<dbReference type="Proteomes" id="UP000070121">
    <property type="component" value="Unassembled WGS sequence"/>
</dbReference>
<evidence type="ECO:0000313" key="2">
    <source>
        <dbReference type="EMBL" id="KXH64302.1"/>
    </source>
</evidence>